<name>A0A6A5GKB5_CAERE</name>
<keyword evidence="1" id="KW-1133">Transmembrane helix</keyword>
<keyword evidence="1" id="KW-0472">Membrane</keyword>
<sequence>MAASWSDLSTELKQNVVGKLDLMSRHSLRSTSRLNRFVVDFTDCFVPRVRVSVKDSEFLIMIHMGIDKFLRIEMWIGSQGKTIIRKLQNSYDAKDATEKVLPSTPRYNAAQILCGLLSREKTLIGVMEWEFEGGIDVEKQEQELSSIKRTFSKIIILRDYLQKYSQKDYIFRVNKLMTSWNLTFEMEAYLRDMLNPENLKKIERIDVRLSKSSVTPVCSVDTYVPLSVLGRPAGTNTVFHDYIPNFYKNFLCLSKNSPGFGVLRFAKFDETAKKLWNSVEAPVEKWKDGTDIYRRLYHMKTSDGKLFIVHERSACGYWVYSVMEANLEVFDEYDRLNPRNSPCRLDWLCKRCTDPFEYNHYQNMGRRIVREPKWTVTLTSGSELDSAKHEEVWEACRKRYEKEESSEDVTIESDDVTNFMKLDRSFQKWAILITSLAFLTFILYSIFFM</sequence>
<dbReference type="PANTHER" id="PTHR35366">
    <property type="entry name" value="PROTEIN CBG18620"/>
    <property type="match status" value="1"/>
</dbReference>
<evidence type="ECO:0000313" key="3">
    <source>
        <dbReference type="Proteomes" id="UP000483820"/>
    </source>
</evidence>
<dbReference type="PANTHER" id="PTHR35366:SF3">
    <property type="entry name" value="CW-TYPE DOMAIN-CONTAINING PROTEIN"/>
    <property type="match status" value="1"/>
</dbReference>
<feature type="transmembrane region" description="Helical" evidence="1">
    <location>
        <begin position="429"/>
        <end position="447"/>
    </location>
</feature>
<evidence type="ECO:0008006" key="4">
    <source>
        <dbReference type="Google" id="ProtNLM"/>
    </source>
</evidence>
<accession>A0A6A5GKB5</accession>
<reference evidence="2 3" key="1">
    <citation type="submission" date="2019-12" db="EMBL/GenBank/DDBJ databases">
        <title>Chromosome-level assembly of the Caenorhabditis remanei genome.</title>
        <authorList>
            <person name="Teterina A.A."/>
            <person name="Willis J.H."/>
            <person name="Phillips P.C."/>
        </authorList>
    </citation>
    <scope>NUCLEOTIDE SEQUENCE [LARGE SCALE GENOMIC DNA]</scope>
    <source>
        <strain evidence="2 3">PX506</strain>
        <tissue evidence="2">Whole organism</tissue>
    </source>
</reference>
<protein>
    <recommendedName>
        <fullName evidence="4">F-box domain-containing protein</fullName>
    </recommendedName>
</protein>
<dbReference type="KEGG" id="crq:GCK72_021723"/>
<dbReference type="GeneID" id="78777323"/>
<dbReference type="EMBL" id="WUAV01000005">
    <property type="protein sequence ID" value="KAF1755154.1"/>
    <property type="molecule type" value="Genomic_DNA"/>
</dbReference>
<dbReference type="CTD" id="78777323"/>
<dbReference type="RefSeq" id="XP_053583368.1">
    <property type="nucleotide sequence ID" value="XM_053734455.1"/>
</dbReference>
<dbReference type="Proteomes" id="UP000483820">
    <property type="component" value="Chromosome V"/>
</dbReference>
<organism evidence="2 3">
    <name type="scientific">Caenorhabditis remanei</name>
    <name type="common">Caenorhabditis vulgaris</name>
    <dbReference type="NCBI Taxonomy" id="31234"/>
    <lineage>
        <taxon>Eukaryota</taxon>
        <taxon>Metazoa</taxon>
        <taxon>Ecdysozoa</taxon>
        <taxon>Nematoda</taxon>
        <taxon>Chromadorea</taxon>
        <taxon>Rhabditida</taxon>
        <taxon>Rhabditina</taxon>
        <taxon>Rhabditomorpha</taxon>
        <taxon>Rhabditoidea</taxon>
        <taxon>Rhabditidae</taxon>
        <taxon>Peloderinae</taxon>
        <taxon>Caenorhabditis</taxon>
    </lineage>
</organism>
<comment type="caution">
    <text evidence="2">The sequence shown here is derived from an EMBL/GenBank/DDBJ whole genome shotgun (WGS) entry which is preliminary data.</text>
</comment>
<evidence type="ECO:0000313" key="2">
    <source>
        <dbReference type="EMBL" id="KAF1755154.1"/>
    </source>
</evidence>
<dbReference type="AlphaFoldDB" id="A0A6A5GKB5"/>
<gene>
    <name evidence="2" type="ORF">GCK72_021723</name>
</gene>
<evidence type="ECO:0000256" key="1">
    <source>
        <dbReference type="SAM" id="Phobius"/>
    </source>
</evidence>
<proteinExistence type="predicted"/>
<keyword evidence="1" id="KW-0812">Transmembrane</keyword>